<gene>
    <name evidence="9" type="ORF">C0Q70_18823</name>
</gene>
<dbReference type="Gene3D" id="3.40.50.10140">
    <property type="entry name" value="Toll/interleukin-1 receptor homology (TIR) domain"/>
    <property type="match status" value="1"/>
</dbReference>
<evidence type="ECO:0000313" key="9">
    <source>
        <dbReference type="EMBL" id="PVD20665.1"/>
    </source>
</evidence>
<evidence type="ECO:0000256" key="1">
    <source>
        <dbReference type="ARBA" id="ARBA00004167"/>
    </source>
</evidence>
<dbReference type="InterPro" id="IPR035897">
    <property type="entry name" value="Toll_tir_struct_dom_sf"/>
</dbReference>
<dbReference type="InterPro" id="IPR032675">
    <property type="entry name" value="LRR_dom_sf"/>
</dbReference>
<comment type="subcellular location">
    <subcellularLocation>
        <location evidence="1">Membrane</location>
        <topology evidence="1">Single-pass membrane protein</topology>
    </subcellularLocation>
</comment>
<dbReference type="PRINTS" id="PR01537">
    <property type="entry name" value="INTRLKN1R1F"/>
</dbReference>
<dbReference type="GO" id="GO:0005886">
    <property type="term" value="C:plasma membrane"/>
    <property type="evidence" value="ECO:0007669"/>
    <property type="project" value="TreeGrafter"/>
</dbReference>
<evidence type="ECO:0000256" key="2">
    <source>
        <dbReference type="ARBA" id="ARBA00022692"/>
    </source>
</evidence>
<dbReference type="GO" id="GO:0038023">
    <property type="term" value="F:signaling receptor activity"/>
    <property type="evidence" value="ECO:0007669"/>
    <property type="project" value="TreeGrafter"/>
</dbReference>
<protein>
    <recommendedName>
        <fullName evidence="8">TIR domain-containing protein</fullName>
    </recommendedName>
</protein>
<evidence type="ECO:0000256" key="3">
    <source>
        <dbReference type="ARBA" id="ARBA00022729"/>
    </source>
</evidence>
<feature type="domain" description="TIR" evidence="8">
    <location>
        <begin position="458"/>
        <end position="597"/>
    </location>
</feature>
<evidence type="ECO:0000256" key="6">
    <source>
        <dbReference type="SAM" id="Phobius"/>
    </source>
</evidence>
<dbReference type="SUPFAM" id="SSF52058">
    <property type="entry name" value="L domain-like"/>
    <property type="match status" value="1"/>
</dbReference>
<keyword evidence="3 7" id="KW-0732">Signal</keyword>
<dbReference type="OrthoDB" id="1421090at2759"/>
<dbReference type="EMBL" id="PZQS01000012">
    <property type="protein sequence ID" value="PVD20665.1"/>
    <property type="molecule type" value="Genomic_DNA"/>
</dbReference>
<dbReference type="AlphaFoldDB" id="A0A2T7NHN1"/>
<feature type="transmembrane region" description="Helical" evidence="6">
    <location>
        <begin position="404"/>
        <end position="423"/>
    </location>
</feature>
<dbReference type="GO" id="GO:0007165">
    <property type="term" value="P:signal transduction"/>
    <property type="evidence" value="ECO:0007669"/>
    <property type="project" value="InterPro"/>
</dbReference>
<dbReference type="PROSITE" id="PS50104">
    <property type="entry name" value="TIR"/>
    <property type="match status" value="1"/>
</dbReference>
<dbReference type="SMART" id="SM00255">
    <property type="entry name" value="TIR"/>
    <property type="match status" value="1"/>
</dbReference>
<feature type="chain" id="PRO_5015744567" description="TIR domain-containing protein" evidence="7">
    <location>
        <begin position="21"/>
        <end position="691"/>
    </location>
</feature>
<proteinExistence type="predicted"/>
<accession>A0A2T7NHN1</accession>
<dbReference type="Gene3D" id="3.80.10.10">
    <property type="entry name" value="Ribonuclease Inhibitor"/>
    <property type="match status" value="1"/>
</dbReference>
<keyword evidence="10" id="KW-1185">Reference proteome</keyword>
<keyword evidence="5 6" id="KW-0472">Membrane</keyword>
<evidence type="ECO:0000256" key="4">
    <source>
        <dbReference type="ARBA" id="ARBA00022989"/>
    </source>
</evidence>
<dbReference type="PANTHER" id="PTHR24365">
    <property type="entry name" value="TOLL-LIKE RECEPTOR"/>
    <property type="match status" value="1"/>
</dbReference>
<dbReference type="PANTHER" id="PTHR24365:SF541">
    <property type="entry name" value="PROTEIN TOLL-RELATED"/>
    <property type="match status" value="1"/>
</dbReference>
<dbReference type="SUPFAM" id="SSF52200">
    <property type="entry name" value="Toll/Interleukin receptor TIR domain"/>
    <property type="match status" value="1"/>
</dbReference>
<evidence type="ECO:0000313" key="10">
    <source>
        <dbReference type="Proteomes" id="UP000245119"/>
    </source>
</evidence>
<evidence type="ECO:0000256" key="7">
    <source>
        <dbReference type="SAM" id="SignalP"/>
    </source>
</evidence>
<dbReference type="Pfam" id="PF01582">
    <property type="entry name" value="TIR"/>
    <property type="match status" value="1"/>
</dbReference>
<organism evidence="9 10">
    <name type="scientific">Pomacea canaliculata</name>
    <name type="common">Golden apple snail</name>
    <dbReference type="NCBI Taxonomy" id="400727"/>
    <lineage>
        <taxon>Eukaryota</taxon>
        <taxon>Metazoa</taxon>
        <taxon>Spiralia</taxon>
        <taxon>Lophotrochozoa</taxon>
        <taxon>Mollusca</taxon>
        <taxon>Gastropoda</taxon>
        <taxon>Caenogastropoda</taxon>
        <taxon>Architaenioglossa</taxon>
        <taxon>Ampullarioidea</taxon>
        <taxon>Ampullariidae</taxon>
        <taxon>Pomacea</taxon>
    </lineage>
</organism>
<name>A0A2T7NHN1_POMCA</name>
<dbReference type="OMA" id="GHENNAF"/>
<evidence type="ECO:0000259" key="8">
    <source>
        <dbReference type="PROSITE" id="PS50104"/>
    </source>
</evidence>
<keyword evidence="4 6" id="KW-1133">Transmembrane helix</keyword>
<evidence type="ECO:0000256" key="5">
    <source>
        <dbReference type="ARBA" id="ARBA00023136"/>
    </source>
</evidence>
<dbReference type="Proteomes" id="UP000245119">
    <property type="component" value="Linkage Group LG12"/>
</dbReference>
<comment type="caution">
    <text evidence="9">The sequence shown here is derived from an EMBL/GenBank/DDBJ whole genome shotgun (WGS) entry which is preliminary data.</text>
</comment>
<feature type="signal peptide" evidence="7">
    <location>
        <begin position="1"/>
        <end position="20"/>
    </location>
</feature>
<dbReference type="STRING" id="400727.A0A2T7NHN1"/>
<dbReference type="InterPro" id="IPR000157">
    <property type="entry name" value="TIR_dom"/>
</dbReference>
<sequence length="691" mass="78074">MMLYLLVVAAIIVEAREVMSATTDTNLLPPGWEAICSPVPPAASDLNASFECHVNETAPVKWQLADLRTLLASFPAGSVKVSFKVTCENGGNISLPWPMRAPGLVEVRVRDCILLDKYDDFGTSAEKLGDFLRVMDLRNSTWLVELEDLGILSQLENLTSDYDCGQDSSIVEYIYRNIRDITMLNNTVLTTSSDTTADAGVEFKDLLQTIANVDLSCKYEKMEVYDQSENIAFPLHHFEFLVFRAKYPSLRIMNYSYIGLKAVPQQLKEWARYFPKLELIDLSHNRINDLTFEFPYAADVNMTLRLHYNNVSKISVDILKNWATMPKLFVDIRQNPIDCGCDLGNLLAQFKNETAWKGPAMNYYRSYVPDLTCFTPHGLKGRSIGSLSPEELYCPVSQADLRPAMAALVIVAVVLLVLLVLAVRYRREVRILVFTRAHVLLPCGLPLANVDVGLAGGKTYDAFVAYAHDDSEWVLRELCHRLENSVTRGRPACKLCIHQRDFVVGKTIIDNIIDSIAASRHTIVVVSPSFVKSSWAMEELQQALRQSLEERRRHLVIVMLKEVEQTNMPPVLKRCCKTFTYLEASDSLFWDRLQFSLHVTEKKRVKLDEKDANDYEDQQKTDDAITDGVFHNSDNKSIDDHLTKNLFLETMRTISVDSAISLGSAASDDRQLVTPPASSRFIVPTFSFNRH</sequence>
<keyword evidence="2 6" id="KW-0812">Transmembrane</keyword>
<reference evidence="9 10" key="1">
    <citation type="submission" date="2018-04" db="EMBL/GenBank/DDBJ databases">
        <title>The genome of golden apple snail Pomacea canaliculata provides insight into stress tolerance and invasive adaptation.</title>
        <authorList>
            <person name="Liu C."/>
            <person name="Liu B."/>
            <person name="Ren Y."/>
            <person name="Zhang Y."/>
            <person name="Wang H."/>
            <person name="Li S."/>
            <person name="Jiang F."/>
            <person name="Yin L."/>
            <person name="Zhang G."/>
            <person name="Qian W."/>
            <person name="Fan W."/>
        </authorList>
    </citation>
    <scope>NUCLEOTIDE SEQUENCE [LARGE SCALE GENOMIC DNA]</scope>
    <source>
        <strain evidence="9">SZHN2017</strain>
        <tissue evidence="9">Muscle</tissue>
    </source>
</reference>